<dbReference type="InterPro" id="IPR012312">
    <property type="entry name" value="Hemerythrin-like"/>
</dbReference>
<feature type="compositionally biased region" description="Low complexity" evidence="1">
    <location>
        <begin position="174"/>
        <end position="191"/>
    </location>
</feature>
<accession>A0A066Z1D6</accession>
<feature type="compositionally biased region" description="Pro residues" evidence="1">
    <location>
        <begin position="153"/>
        <end position="162"/>
    </location>
</feature>
<feature type="compositionally biased region" description="Pro residues" evidence="1">
    <location>
        <begin position="217"/>
        <end position="226"/>
    </location>
</feature>
<feature type="domain" description="Hemerythrin-like" evidence="2">
    <location>
        <begin position="9"/>
        <end position="126"/>
    </location>
</feature>
<keyword evidence="4" id="KW-1185">Reference proteome</keyword>
<evidence type="ECO:0000313" key="4">
    <source>
        <dbReference type="Proteomes" id="UP000027178"/>
    </source>
</evidence>
<protein>
    <recommendedName>
        <fullName evidence="2">Hemerythrin-like domain-containing protein</fullName>
    </recommendedName>
</protein>
<dbReference type="eggNOG" id="COG5592">
    <property type="taxonomic scope" value="Bacteria"/>
</dbReference>
<feature type="region of interest" description="Disordered" evidence="1">
    <location>
        <begin position="135"/>
        <end position="303"/>
    </location>
</feature>
<dbReference type="Gene3D" id="1.20.120.520">
    <property type="entry name" value="nmb1532 protein domain like"/>
    <property type="match status" value="1"/>
</dbReference>
<dbReference type="Proteomes" id="UP000027178">
    <property type="component" value="Unassembled WGS sequence"/>
</dbReference>
<feature type="compositionally biased region" description="Basic and acidic residues" evidence="1">
    <location>
        <begin position="192"/>
        <end position="203"/>
    </location>
</feature>
<sequence length="303" mass="33399">MATELELDLLEQLTTDHDVLRVRFSELAGLPLGDPRRERLAFLTADTLVRHLAAEDEYLYPIAGHGRPAVDEAVTHGRHSHTAMYGLVRELRASRAGSAEFDRLLARLIEEATGHFGLEEARVFPTVREQATPVRLVALGEQARDTERTPSRCPRPPAPAPPCRRTTWSPPNCRGTSGCTASSASATPARTDPADHPERRDRGAPPSAARPTRTPTAPRPHPTAPRPHPDRPLTQRQYASAPVPVRRTASRQVSSSGLGAPRRRSRWSRSPSRPGARYSVQTCSRRSRPAPRSVPRRSIRPSV</sequence>
<comment type="caution">
    <text evidence="3">The sequence shown here is derived from an EMBL/GenBank/DDBJ whole genome shotgun (WGS) entry which is preliminary data.</text>
</comment>
<organism evidence="3 4">
    <name type="scientific">Kitasatospora cheerisanensis KCTC 2395</name>
    <dbReference type="NCBI Taxonomy" id="1348663"/>
    <lineage>
        <taxon>Bacteria</taxon>
        <taxon>Bacillati</taxon>
        <taxon>Actinomycetota</taxon>
        <taxon>Actinomycetes</taxon>
        <taxon>Kitasatosporales</taxon>
        <taxon>Streptomycetaceae</taxon>
        <taxon>Kitasatospora</taxon>
    </lineage>
</organism>
<dbReference type="PANTHER" id="PTHR35585">
    <property type="entry name" value="HHE DOMAIN PROTEIN (AFU_ORTHOLOGUE AFUA_4G00730)"/>
    <property type="match status" value="1"/>
</dbReference>
<reference evidence="3 4" key="1">
    <citation type="submission" date="2014-05" db="EMBL/GenBank/DDBJ databases">
        <title>Draft Genome Sequence of Kitasatospora cheerisanensis KCTC 2395.</title>
        <authorList>
            <person name="Nam D.H."/>
        </authorList>
    </citation>
    <scope>NUCLEOTIDE SEQUENCE [LARGE SCALE GENOMIC DNA]</scope>
    <source>
        <strain evidence="3 4">KCTC 2395</strain>
    </source>
</reference>
<evidence type="ECO:0000256" key="1">
    <source>
        <dbReference type="SAM" id="MobiDB-lite"/>
    </source>
</evidence>
<dbReference type="AlphaFoldDB" id="A0A066Z1D6"/>
<dbReference type="OrthoDB" id="9793637at2"/>
<feature type="compositionally biased region" description="Basic residues" evidence="1">
    <location>
        <begin position="285"/>
        <end position="303"/>
    </location>
</feature>
<evidence type="ECO:0000313" key="3">
    <source>
        <dbReference type="EMBL" id="KDN87588.1"/>
    </source>
</evidence>
<gene>
    <name evidence="3" type="ORF">KCH_06980</name>
</gene>
<dbReference type="Pfam" id="PF01814">
    <property type="entry name" value="Hemerythrin"/>
    <property type="match status" value="1"/>
</dbReference>
<name>A0A066Z1D6_9ACTN</name>
<feature type="compositionally biased region" description="Low complexity" evidence="1">
    <location>
        <begin position="204"/>
        <end position="216"/>
    </location>
</feature>
<dbReference type="EMBL" id="JNBY01000028">
    <property type="protein sequence ID" value="KDN87588.1"/>
    <property type="molecule type" value="Genomic_DNA"/>
</dbReference>
<dbReference type="PANTHER" id="PTHR35585:SF1">
    <property type="entry name" value="HHE DOMAIN PROTEIN (AFU_ORTHOLOGUE AFUA_4G00730)"/>
    <property type="match status" value="1"/>
</dbReference>
<proteinExistence type="predicted"/>
<dbReference type="HOGENOM" id="CLU_917582_0_0_11"/>
<evidence type="ECO:0000259" key="2">
    <source>
        <dbReference type="Pfam" id="PF01814"/>
    </source>
</evidence>